<accession>A0A8H5ESF5</accession>
<sequence>MPSLTAQGKENLDKLVVCINFKLSNILTTAHYAHIWVDSLVQEGTLPALVVGATSADGEIYLNAGGKKIVGDESSENIDPDTVFWLCSSTKFIAHIAALQLVEKGKLDMETPVKEYFPQLGDPVIVEDMTSYTPEVVASATNTLRVKHLLNFTAGTFYVQSPNGGFELNKALTSDYVTDDKHTEFFNHLKGSLPGVPLRFEPGSNFIYGYNSDILGFIVEKISKQTLDQYMQENIFKPLGVEASFYLTKSLKEKFLPLAYKRPSDGQLEPYSNQPNVGIIAQDPSKVACLGGVGLYMSLRGYLSILRHLLQVLDGKADKPILKPETVKSLFVPQLNEEGCKSIDMLAQIFSAPGPMSWTNASATNLTDWKNRRRAGSASWGGWTGTNFWIDPTTGIAGVMGIQMLCITSGSGDPNLVKAYGTFEETLYSAIA</sequence>
<feature type="domain" description="Beta-lactamase-related" evidence="1">
    <location>
        <begin position="37"/>
        <end position="400"/>
    </location>
</feature>
<reference evidence="2 3" key="1">
    <citation type="journal article" date="2020" name="ISME J.">
        <title>Uncovering the hidden diversity of litter-decomposition mechanisms in mushroom-forming fungi.</title>
        <authorList>
            <person name="Floudas D."/>
            <person name="Bentzer J."/>
            <person name="Ahren D."/>
            <person name="Johansson T."/>
            <person name="Persson P."/>
            <person name="Tunlid A."/>
        </authorList>
    </citation>
    <scope>NUCLEOTIDE SEQUENCE [LARGE SCALE GENOMIC DNA]</scope>
    <source>
        <strain evidence="2 3">CBS 101986</strain>
    </source>
</reference>
<protein>
    <recommendedName>
        <fullName evidence="1">Beta-lactamase-related domain-containing protein</fullName>
    </recommendedName>
</protein>
<name>A0A8H5ESF5_9AGAR</name>
<gene>
    <name evidence="2" type="ORF">D9619_008156</name>
</gene>
<dbReference type="EMBL" id="JAACJJ010000057">
    <property type="protein sequence ID" value="KAF5310720.1"/>
    <property type="molecule type" value="Genomic_DNA"/>
</dbReference>
<comment type="caution">
    <text evidence="2">The sequence shown here is derived from an EMBL/GenBank/DDBJ whole genome shotgun (WGS) entry which is preliminary data.</text>
</comment>
<dbReference type="OrthoDB" id="428260at2759"/>
<dbReference type="InterPro" id="IPR001466">
    <property type="entry name" value="Beta-lactam-related"/>
</dbReference>
<dbReference type="Gene3D" id="3.40.710.10">
    <property type="entry name" value="DD-peptidase/beta-lactamase superfamily"/>
    <property type="match status" value="1"/>
</dbReference>
<dbReference type="InterPro" id="IPR012338">
    <property type="entry name" value="Beta-lactam/transpept-like"/>
</dbReference>
<evidence type="ECO:0000313" key="3">
    <source>
        <dbReference type="Proteomes" id="UP000567179"/>
    </source>
</evidence>
<proteinExistence type="predicted"/>
<dbReference type="InterPro" id="IPR050789">
    <property type="entry name" value="Diverse_Enzym_Activities"/>
</dbReference>
<keyword evidence="3" id="KW-1185">Reference proteome</keyword>
<organism evidence="2 3">
    <name type="scientific">Psilocybe cf. subviscida</name>
    <dbReference type="NCBI Taxonomy" id="2480587"/>
    <lineage>
        <taxon>Eukaryota</taxon>
        <taxon>Fungi</taxon>
        <taxon>Dikarya</taxon>
        <taxon>Basidiomycota</taxon>
        <taxon>Agaricomycotina</taxon>
        <taxon>Agaricomycetes</taxon>
        <taxon>Agaricomycetidae</taxon>
        <taxon>Agaricales</taxon>
        <taxon>Agaricineae</taxon>
        <taxon>Strophariaceae</taxon>
        <taxon>Psilocybe</taxon>
    </lineage>
</organism>
<dbReference type="Proteomes" id="UP000567179">
    <property type="component" value="Unassembled WGS sequence"/>
</dbReference>
<dbReference type="AlphaFoldDB" id="A0A8H5ESF5"/>
<dbReference type="Pfam" id="PF00144">
    <property type="entry name" value="Beta-lactamase"/>
    <property type="match status" value="1"/>
</dbReference>
<dbReference type="PANTHER" id="PTHR43283">
    <property type="entry name" value="BETA-LACTAMASE-RELATED"/>
    <property type="match status" value="1"/>
</dbReference>
<evidence type="ECO:0000259" key="1">
    <source>
        <dbReference type="Pfam" id="PF00144"/>
    </source>
</evidence>
<evidence type="ECO:0000313" key="2">
    <source>
        <dbReference type="EMBL" id="KAF5310720.1"/>
    </source>
</evidence>
<dbReference type="SUPFAM" id="SSF56601">
    <property type="entry name" value="beta-lactamase/transpeptidase-like"/>
    <property type="match status" value="1"/>
</dbReference>
<dbReference type="PANTHER" id="PTHR43283:SF3">
    <property type="entry name" value="BETA-LACTAMASE FAMILY PROTEIN (AFU_ORTHOLOGUE AFUA_5G07500)"/>
    <property type="match status" value="1"/>
</dbReference>